<proteinExistence type="predicted"/>
<dbReference type="AlphaFoldDB" id="A0A9P6VR64"/>
<keyword evidence="3" id="KW-1185">Reference proteome</keyword>
<comment type="caution">
    <text evidence="2">The sequence shown here is derived from an EMBL/GenBank/DDBJ whole genome shotgun (WGS) entry which is preliminary data.</text>
</comment>
<name>A0A9P6VR64_RHOMI</name>
<evidence type="ECO:0000256" key="1">
    <source>
        <dbReference type="SAM" id="MobiDB-lite"/>
    </source>
</evidence>
<reference evidence="2 3" key="1">
    <citation type="submission" date="2020-11" db="EMBL/GenBank/DDBJ databases">
        <title>Kefir isolates.</title>
        <authorList>
            <person name="Marcisauskas S."/>
            <person name="Kim Y."/>
            <person name="Blasche S."/>
        </authorList>
    </citation>
    <scope>NUCLEOTIDE SEQUENCE [LARGE SCALE GENOMIC DNA]</scope>
    <source>
        <strain evidence="2 3">KR</strain>
    </source>
</reference>
<sequence length="223" mass="24946">MEPQQSDSKSTGEAPATSSDPPIALRVPAELWALVSRTLKYVDLKRLARVCKAFKAIFEHPRYKLRLFLKPPTGQLQAGKGLAIHPMLDLVNFVFCEDVNKAEILRGEGEDLNAFDYPAADEFATAPACTKLKLEMNERKCGTVTNQNGVTVRQVMKRAIKYWTGTVTGNVANQVRRQWGWAADHPVTRRYTLGDHCFFEGWDYAKVQADGSTVVLASHWFGS</sequence>
<gene>
    <name evidence="2" type="ORF">C6P46_003396</name>
</gene>
<evidence type="ECO:0000313" key="2">
    <source>
        <dbReference type="EMBL" id="KAG0653204.1"/>
    </source>
</evidence>
<dbReference type="Proteomes" id="UP000777482">
    <property type="component" value="Unassembled WGS sequence"/>
</dbReference>
<organism evidence="2 3">
    <name type="scientific">Rhodotorula mucilaginosa</name>
    <name type="common">Yeast</name>
    <name type="synonym">Rhodotorula rubra</name>
    <dbReference type="NCBI Taxonomy" id="5537"/>
    <lineage>
        <taxon>Eukaryota</taxon>
        <taxon>Fungi</taxon>
        <taxon>Dikarya</taxon>
        <taxon>Basidiomycota</taxon>
        <taxon>Pucciniomycotina</taxon>
        <taxon>Microbotryomycetes</taxon>
        <taxon>Sporidiobolales</taxon>
        <taxon>Sporidiobolaceae</taxon>
        <taxon>Rhodotorula</taxon>
    </lineage>
</organism>
<protein>
    <recommendedName>
        <fullName evidence="4">F-box domain-containing protein</fullName>
    </recommendedName>
</protein>
<dbReference type="OrthoDB" id="2528519at2759"/>
<dbReference type="CDD" id="cd09917">
    <property type="entry name" value="F-box_SF"/>
    <property type="match status" value="1"/>
</dbReference>
<dbReference type="InterPro" id="IPR036047">
    <property type="entry name" value="F-box-like_dom_sf"/>
</dbReference>
<accession>A0A9P6VR64</accession>
<evidence type="ECO:0008006" key="4">
    <source>
        <dbReference type="Google" id="ProtNLM"/>
    </source>
</evidence>
<feature type="compositionally biased region" description="Polar residues" evidence="1">
    <location>
        <begin position="1"/>
        <end position="20"/>
    </location>
</feature>
<feature type="region of interest" description="Disordered" evidence="1">
    <location>
        <begin position="1"/>
        <end position="22"/>
    </location>
</feature>
<dbReference type="EMBL" id="PUHQ01000276">
    <property type="protein sequence ID" value="KAG0653204.1"/>
    <property type="molecule type" value="Genomic_DNA"/>
</dbReference>
<dbReference type="SUPFAM" id="SSF81383">
    <property type="entry name" value="F-box domain"/>
    <property type="match status" value="1"/>
</dbReference>
<evidence type="ECO:0000313" key="3">
    <source>
        <dbReference type="Proteomes" id="UP000777482"/>
    </source>
</evidence>